<evidence type="ECO:0000313" key="3">
    <source>
        <dbReference type="Proteomes" id="UP001562425"/>
    </source>
</evidence>
<dbReference type="Proteomes" id="UP001562425">
    <property type="component" value="Unassembled WGS sequence"/>
</dbReference>
<comment type="caution">
    <text evidence="2">The sequence shown here is derived from an EMBL/GenBank/DDBJ whole genome shotgun (WGS) entry which is preliminary data.</text>
</comment>
<organism evidence="2 3">
    <name type="scientific">Culex pipiens pipiens</name>
    <name type="common">Northern house mosquito</name>
    <dbReference type="NCBI Taxonomy" id="38569"/>
    <lineage>
        <taxon>Eukaryota</taxon>
        <taxon>Metazoa</taxon>
        <taxon>Ecdysozoa</taxon>
        <taxon>Arthropoda</taxon>
        <taxon>Hexapoda</taxon>
        <taxon>Insecta</taxon>
        <taxon>Pterygota</taxon>
        <taxon>Neoptera</taxon>
        <taxon>Endopterygota</taxon>
        <taxon>Diptera</taxon>
        <taxon>Nematocera</taxon>
        <taxon>Culicoidea</taxon>
        <taxon>Culicidae</taxon>
        <taxon>Culicinae</taxon>
        <taxon>Culicini</taxon>
        <taxon>Culex</taxon>
        <taxon>Culex</taxon>
    </lineage>
</organism>
<sequence>MADEMATLLKREQKIHDMLDLIEKFVENYKAADHYNQLRVRLDSLEKLQVKFYELRDRIEVLQDAEPEKKTTTAATTEAVGTGGDPGGDGVKQEDLTVGDPNFQAIQDFEDRYCALMGDLLFLRDGNLTQTTKELVQPAQQLYSKVKLPEITLPRFSGDIYEWITFRSDVVVRLACVVGRVSVGGCFVANDNETPEPATADARNPPPRPGGGCAWTTFRPRKVVNLPFG</sequence>
<protein>
    <submittedName>
        <fullName evidence="2">Uncharacterized protein</fullName>
    </submittedName>
</protein>
<dbReference type="AlphaFoldDB" id="A0ABD1D3I4"/>
<feature type="non-terminal residue" evidence="2">
    <location>
        <position position="229"/>
    </location>
</feature>
<dbReference type="EMBL" id="JBEHCU010007726">
    <property type="protein sequence ID" value="KAL1392892.1"/>
    <property type="molecule type" value="Genomic_DNA"/>
</dbReference>
<reference evidence="2 3" key="1">
    <citation type="submission" date="2024-05" db="EMBL/GenBank/DDBJ databases">
        <title>Culex pipiens pipiens assembly and annotation.</title>
        <authorList>
            <person name="Alout H."/>
            <person name="Durand T."/>
        </authorList>
    </citation>
    <scope>NUCLEOTIDE SEQUENCE [LARGE SCALE GENOMIC DNA]</scope>
    <source>
        <strain evidence="2">HA-2024</strain>
        <tissue evidence="2">Whole body</tissue>
    </source>
</reference>
<proteinExistence type="predicted"/>
<keyword evidence="3" id="KW-1185">Reference proteome</keyword>
<feature type="region of interest" description="Disordered" evidence="1">
    <location>
        <begin position="67"/>
        <end position="96"/>
    </location>
</feature>
<gene>
    <name evidence="2" type="ORF">pipiens_012136</name>
</gene>
<accession>A0ABD1D3I4</accession>
<evidence type="ECO:0000256" key="1">
    <source>
        <dbReference type="SAM" id="MobiDB-lite"/>
    </source>
</evidence>
<name>A0ABD1D3I4_CULPP</name>
<feature type="region of interest" description="Disordered" evidence="1">
    <location>
        <begin position="192"/>
        <end position="214"/>
    </location>
</feature>
<evidence type="ECO:0000313" key="2">
    <source>
        <dbReference type="EMBL" id="KAL1392892.1"/>
    </source>
</evidence>
<feature type="compositionally biased region" description="Gly residues" evidence="1">
    <location>
        <begin position="81"/>
        <end position="90"/>
    </location>
</feature>